<dbReference type="SMART" id="SM00400">
    <property type="entry name" value="ZnF_CHCC"/>
    <property type="match status" value="1"/>
</dbReference>
<dbReference type="GO" id="GO:0000428">
    <property type="term" value="C:DNA-directed RNA polymerase complex"/>
    <property type="evidence" value="ECO:0007669"/>
    <property type="project" value="UniProtKB-KW"/>
</dbReference>
<dbReference type="FunFam" id="3.90.580.10:FF:000001">
    <property type="entry name" value="DNA primase"/>
    <property type="match status" value="1"/>
</dbReference>
<keyword evidence="4 12" id="KW-0548">Nucleotidyltransferase</keyword>
<gene>
    <name evidence="12 17" type="primary">dnaG</name>
    <name evidence="17" type="ORF">GXP67_15120</name>
</gene>
<dbReference type="RefSeq" id="WP_162443897.1">
    <property type="nucleotide sequence ID" value="NZ_CP048222.1"/>
</dbReference>
<dbReference type="GO" id="GO:0005737">
    <property type="term" value="C:cytoplasm"/>
    <property type="evidence" value="ECO:0007669"/>
    <property type="project" value="TreeGrafter"/>
</dbReference>
<keyword evidence="18" id="KW-1185">Reference proteome</keyword>
<dbReference type="InterPro" id="IPR050219">
    <property type="entry name" value="DnaG_primase"/>
</dbReference>
<evidence type="ECO:0000256" key="3">
    <source>
        <dbReference type="ARBA" id="ARBA00022679"/>
    </source>
</evidence>
<keyword evidence="8 12" id="KW-0862">Zinc</keyword>
<keyword evidence="5 12" id="KW-0235">DNA replication</keyword>
<evidence type="ECO:0000256" key="10">
    <source>
        <dbReference type="ARBA" id="ARBA00023125"/>
    </source>
</evidence>
<dbReference type="InterPro" id="IPR002694">
    <property type="entry name" value="Znf_CHC2"/>
</dbReference>
<accession>A0A6C0GIV2</accession>
<keyword evidence="10 12" id="KW-0238">DNA-binding</keyword>
<dbReference type="Pfam" id="PF13155">
    <property type="entry name" value="Toprim_2"/>
    <property type="match status" value="1"/>
</dbReference>
<proteinExistence type="inferred from homology"/>
<dbReference type="PROSITE" id="PS50880">
    <property type="entry name" value="TOPRIM"/>
    <property type="match status" value="1"/>
</dbReference>
<evidence type="ECO:0000256" key="14">
    <source>
        <dbReference type="PIRSR" id="PIRSR002811-1"/>
    </source>
</evidence>
<dbReference type="Pfam" id="PF10410">
    <property type="entry name" value="DnaB_bind"/>
    <property type="match status" value="1"/>
</dbReference>
<dbReference type="PANTHER" id="PTHR30313">
    <property type="entry name" value="DNA PRIMASE"/>
    <property type="match status" value="1"/>
</dbReference>
<dbReference type="InterPro" id="IPR037068">
    <property type="entry name" value="DNA_primase_core_N_sf"/>
</dbReference>
<dbReference type="KEGG" id="rhoz:GXP67_15120"/>
<evidence type="ECO:0000256" key="4">
    <source>
        <dbReference type="ARBA" id="ARBA00022695"/>
    </source>
</evidence>
<evidence type="ECO:0000256" key="15">
    <source>
        <dbReference type="SAM" id="MobiDB-lite"/>
    </source>
</evidence>
<dbReference type="PANTHER" id="PTHR30313:SF2">
    <property type="entry name" value="DNA PRIMASE"/>
    <property type="match status" value="1"/>
</dbReference>
<evidence type="ECO:0000256" key="11">
    <source>
        <dbReference type="ARBA" id="ARBA00023163"/>
    </source>
</evidence>
<dbReference type="AlphaFoldDB" id="A0A6C0GIV2"/>
<dbReference type="InterPro" id="IPR006171">
    <property type="entry name" value="TOPRIM_dom"/>
</dbReference>
<comment type="subunit">
    <text evidence="12">Monomer. Interacts with DnaB.</text>
</comment>
<dbReference type="Proteomes" id="UP000480178">
    <property type="component" value="Chromosome"/>
</dbReference>
<evidence type="ECO:0000256" key="1">
    <source>
        <dbReference type="ARBA" id="ARBA00022478"/>
    </source>
</evidence>
<keyword evidence="9" id="KW-0460">Magnesium</keyword>
<feature type="zinc finger region" description="CHC2-type" evidence="12 14">
    <location>
        <begin position="38"/>
        <end position="62"/>
    </location>
</feature>
<evidence type="ECO:0000256" key="12">
    <source>
        <dbReference type="HAMAP-Rule" id="MF_00974"/>
    </source>
</evidence>
<dbReference type="InterPro" id="IPR006295">
    <property type="entry name" value="DNA_primase_DnaG"/>
</dbReference>
<keyword evidence="7 12" id="KW-0863">Zinc-finger</keyword>
<dbReference type="Pfam" id="PF01807">
    <property type="entry name" value="Zn_ribbon_DnaG"/>
    <property type="match status" value="1"/>
</dbReference>
<evidence type="ECO:0000259" key="16">
    <source>
        <dbReference type="PROSITE" id="PS50880"/>
    </source>
</evidence>
<protein>
    <recommendedName>
        <fullName evidence="12 13">DNA primase</fullName>
        <ecNumber evidence="12">2.7.7.101</ecNumber>
    </recommendedName>
</protein>
<evidence type="ECO:0000256" key="13">
    <source>
        <dbReference type="PIRNR" id="PIRNR002811"/>
    </source>
</evidence>
<evidence type="ECO:0000256" key="8">
    <source>
        <dbReference type="ARBA" id="ARBA00022833"/>
    </source>
</evidence>
<keyword evidence="2 12" id="KW-0639">Primosome</keyword>
<dbReference type="PIRSF" id="PIRSF002811">
    <property type="entry name" value="DnaG"/>
    <property type="match status" value="1"/>
</dbReference>
<dbReference type="SMART" id="SM00493">
    <property type="entry name" value="TOPRIM"/>
    <property type="match status" value="1"/>
</dbReference>
<keyword evidence="1 12" id="KW-0240">DNA-directed RNA polymerase</keyword>
<feature type="region of interest" description="Disordered" evidence="15">
    <location>
        <begin position="437"/>
        <end position="465"/>
    </location>
</feature>
<name>A0A6C0GIV2_9BACT</name>
<dbReference type="NCBIfam" id="TIGR01391">
    <property type="entry name" value="dnaG"/>
    <property type="match status" value="1"/>
</dbReference>
<dbReference type="InterPro" id="IPR030846">
    <property type="entry name" value="DnaG_bac"/>
</dbReference>
<dbReference type="GO" id="GO:0006269">
    <property type="term" value="P:DNA replication, synthesis of primer"/>
    <property type="evidence" value="ECO:0007669"/>
    <property type="project" value="UniProtKB-UniRule"/>
</dbReference>
<reference evidence="17 18" key="1">
    <citation type="submission" date="2020-01" db="EMBL/GenBank/DDBJ databases">
        <authorList>
            <person name="Kim M.K."/>
        </authorList>
    </citation>
    <scope>NUCLEOTIDE SEQUENCE [LARGE SCALE GENOMIC DNA]</scope>
    <source>
        <strain evidence="17 18">172606-1</strain>
    </source>
</reference>
<sequence>MRISNEVVQQIQQSADIVEVVGDFVTLKKRGQNLMACCPFHNEKTPSFSVSPAKGIYKCFGCGKSGDSVKFVMDIEGVSYVEALRYLGKKYGIEIEEQAAPTDTQLQQQHEKDSLYIVLNYAKNYYQNLLWQSDEGQAVGLSYFKERGFKDNTIKDFELGYSTDAWDHFTKDAISKGYQQEILEKAGLLIRKEEKQFDRFRGRVIFPIHNVSGKVIAFGARILKADKNQPKYLNSPETEVYHKSNILYGMFQAKTAIRNEDTCFLVEGYTDVISLHQAGINNVVASSGTSLTLEQIRLIGRFTQNVTVLYDGDAAGIKASLRGTDMILEEGLNVKVVVFPDGNDPDSYVRQIGATAFKEFIRQHSKDFITFKTELYLVEAANDPFKKAGIIKEIVESITKIPDPIKRAVFFRQTANLLQMDEGTLIVESNQILKKQQADKEKKGKMAKTQSASNPPSPPPLVYDLPEGIMPPPELDLEEPVEFQEPKKNPIVYQEQESIRLLISYADQPIDEHNKLCNYLLAEIEGIEFQTPIYNRILDIFRAQLQMGHIVGTEYFIRHWDADIQAEAINLISQKYQLSENWLDKFQIFIPQEKDMLTHVAYSNILRLKHRIVQDKITDNMKNLAKAQSSAEQETIMRIHMQLKEIEKQIASILGNVVR</sequence>
<evidence type="ECO:0000313" key="17">
    <source>
        <dbReference type="EMBL" id="QHT67875.1"/>
    </source>
</evidence>
<comment type="cofactor">
    <cofactor evidence="12 13 14">
        <name>Zn(2+)</name>
        <dbReference type="ChEBI" id="CHEBI:29105"/>
    </cofactor>
    <text evidence="12 13 14">Binds 1 zinc ion per monomer.</text>
</comment>
<dbReference type="Pfam" id="PF08275">
    <property type="entry name" value="DNAG_N"/>
    <property type="match status" value="1"/>
</dbReference>
<feature type="domain" description="Toprim" evidence="16">
    <location>
        <begin position="261"/>
        <end position="342"/>
    </location>
</feature>
<dbReference type="GO" id="GO:0008270">
    <property type="term" value="F:zinc ion binding"/>
    <property type="evidence" value="ECO:0007669"/>
    <property type="project" value="UniProtKB-UniRule"/>
</dbReference>
<evidence type="ECO:0000313" key="18">
    <source>
        <dbReference type="Proteomes" id="UP000480178"/>
    </source>
</evidence>
<dbReference type="SUPFAM" id="SSF56731">
    <property type="entry name" value="DNA primase core"/>
    <property type="match status" value="1"/>
</dbReference>
<dbReference type="Gene3D" id="3.90.580.10">
    <property type="entry name" value="Zinc finger, CHC2-type domain"/>
    <property type="match status" value="1"/>
</dbReference>
<comment type="similarity">
    <text evidence="12 13">Belongs to the DnaG primase family.</text>
</comment>
<dbReference type="GO" id="GO:1990077">
    <property type="term" value="C:primosome complex"/>
    <property type="evidence" value="ECO:0007669"/>
    <property type="project" value="UniProtKB-KW"/>
</dbReference>
<comment type="domain">
    <text evidence="12">Contains an N-terminal zinc-binding domain, a central core domain that contains the primase activity, and a C-terminal DnaB-binding domain.</text>
</comment>
<dbReference type="Gene3D" id="3.90.980.10">
    <property type="entry name" value="DNA primase, catalytic core, N-terminal domain"/>
    <property type="match status" value="1"/>
</dbReference>
<evidence type="ECO:0000256" key="2">
    <source>
        <dbReference type="ARBA" id="ARBA00022515"/>
    </source>
</evidence>
<dbReference type="EMBL" id="CP048222">
    <property type="protein sequence ID" value="QHT67875.1"/>
    <property type="molecule type" value="Genomic_DNA"/>
</dbReference>
<comment type="catalytic activity">
    <reaction evidence="12">
        <text>ssDNA + n NTP = ssDNA/pppN(pN)n-1 hybrid + (n-1) diphosphate.</text>
        <dbReference type="EC" id="2.7.7.101"/>
    </reaction>
</comment>
<evidence type="ECO:0000256" key="5">
    <source>
        <dbReference type="ARBA" id="ARBA00022705"/>
    </source>
</evidence>
<keyword evidence="6 12" id="KW-0479">Metal-binding</keyword>
<organism evidence="17 18">
    <name type="scientific">Rhodocytophaga rosea</name>
    <dbReference type="NCBI Taxonomy" id="2704465"/>
    <lineage>
        <taxon>Bacteria</taxon>
        <taxon>Pseudomonadati</taxon>
        <taxon>Bacteroidota</taxon>
        <taxon>Cytophagia</taxon>
        <taxon>Cytophagales</taxon>
        <taxon>Rhodocytophagaceae</taxon>
        <taxon>Rhodocytophaga</taxon>
    </lineage>
</organism>
<dbReference type="Gene3D" id="3.40.1360.10">
    <property type="match status" value="1"/>
</dbReference>
<dbReference type="InterPro" id="IPR013264">
    <property type="entry name" value="DNAG_N"/>
</dbReference>
<dbReference type="EC" id="2.7.7.101" evidence="12"/>
<dbReference type="CDD" id="cd03364">
    <property type="entry name" value="TOPRIM_DnaG_primases"/>
    <property type="match status" value="1"/>
</dbReference>
<dbReference type="InterPro" id="IPR019475">
    <property type="entry name" value="DNA_primase_DnaB-bd"/>
</dbReference>
<dbReference type="FunFam" id="3.40.1360.10:FF:000002">
    <property type="entry name" value="DNA primase"/>
    <property type="match status" value="1"/>
</dbReference>
<keyword evidence="3 12" id="KW-0808">Transferase</keyword>
<evidence type="ECO:0000256" key="7">
    <source>
        <dbReference type="ARBA" id="ARBA00022771"/>
    </source>
</evidence>
<dbReference type="InterPro" id="IPR034151">
    <property type="entry name" value="TOPRIM_DnaG_bac"/>
</dbReference>
<evidence type="ECO:0000256" key="9">
    <source>
        <dbReference type="ARBA" id="ARBA00022842"/>
    </source>
</evidence>
<dbReference type="HAMAP" id="MF_00974">
    <property type="entry name" value="DNA_primase_DnaG"/>
    <property type="match status" value="1"/>
</dbReference>
<comment type="function">
    <text evidence="12 13">RNA polymerase that catalyzes the synthesis of short RNA molecules used as primers for DNA polymerase during DNA replication.</text>
</comment>
<dbReference type="InterPro" id="IPR036977">
    <property type="entry name" value="DNA_primase_Znf_CHC2"/>
</dbReference>
<dbReference type="GO" id="GO:0003677">
    <property type="term" value="F:DNA binding"/>
    <property type="evidence" value="ECO:0007669"/>
    <property type="project" value="UniProtKB-KW"/>
</dbReference>
<evidence type="ECO:0000256" key="6">
    <source>
        <dbReference type="ARBA" id="ARBA00022723"/>
    </source>
</evidence>
<dbReference type="SUPFAM" id="SSF57783">
    <property type="entry name" value="Zinc beta-ribbon"/>
    <property type="match status" value="1"/>
</dbReference>
<keyword evidence="11 12" id="KW-0804">Transcription</keyword>
<dbReference type="GO" id="GO:0003899">
    <property type="term" value="F:DNA-directed RNA polymerase activity"/>
    <property type="evidence" value="ECO:0007669"/>
    <property type="project" value="UniProtKB-UniRule"/>
</dbReference>